<dbReference type="Proteomes" id="UP001286456">
    <property type="component" value="Unassembled WGS sequence"/>
</dbReference>
<evidence type="ECO:0008006" key="5">
    <source>
        <dbReference type="Google" id="ProtNLM"/>
    </source>
</evidence>
<feature type="signal peptide" evidence="2">
    <location>
        <begin position="1"/>
        <end position="34"/>
    </location>
</feature>
<feature type="compositionally biased region" description="Basic and acidic residues" evidence="1">
    <location>
        <begin position="62"/>
        <end position="73"/>
    </location>
</feature>
<dbReference type="EMBL" id="JAUEPO010000001">
    <property type="protein sequence ID" value="KAK3337500.1"/>
    <property type="molecule type" value="Genomic_DNA"/>
</dbReference>
<evidence type="ECO:0000313" key="4">
    <source>
        <dbReference type="Proteomes" id="UP001286456"/>
    </source>
</evidence>
<dbReference type="AlphaFoldDB" id="A0AAE0J6J3"/>
<name>A0AAE0J6J3_9PEZI</name>
<feature type="chain" id="PRO_5042260675" description="Secreted protein" evidence="2">
    <location>
        <begin position="35"/>
        <end position="122"/>
    </location>
</feature>
<keyword evidence="2" id="KW-0732">Signal</keyword>
<keyword evidence="4" id="KW-1185">Reference proteome</keyword>
<feature type="region of interest" description="Disordered" evidence="1">
    <location>
        <begin position="47"/>
        <end position="122"/>
    </location>
</feature>
<gene>
    <name evidence="3" type="ORF">B0T19DRAFT_412844</name>
</gene>
<protein>
    <recommendedName>
        <fullName evidence="5">Secreted protein</fullName>
    </recommendedName>
</protein>
<sequence length="122" mass="13849">MTNDRHMNRTCLLQKGAAAFRLLLLCCFLLSCFLQWEEEVGHRCNAKGRVLRSPATPPPLPERSKRATADADRPTCLPACLRIPKPSNNSRPDKGRGRRSTTTNQEERKRTKKPTHKVTCTH</sequence>
<dbReference type="PROSITE" id="PS51257">
    <property type="entry name" value="PROKAR_LIPOPROTEIN"/>
    <property type="match status" value="1"/>
</dbReference>
<comment type="caution">
    <text evidence="3">The sequence shown here is derived from an EMBL/GenBank/DDBJ whole genome shotgun (WGS) entry which is preliminary data.</text>
</comment>
<evidence type="ECO:0000256" key="2">
    <source>
        <dbReference type="SAM" id="SignalP"/>
    </source>
</evidence>
<evidence type="ECO:0000256" key="1">
    <source>
        <dbReference type="SAM" id="MobiDB-lite"/>
    </source>
</evidence>
<proteinExistence type="predicted"/>
<reference evidence="3" key="1">
    <citation type="journal article" date="2023" name="Mol. Phylogenet. Evol.">
        <title>Genome-scale phylogeny and comparative genomics of the fungal order Sordariales.</title>
        <authorList>
            <person name="Hensen N."/>
            <person name="Bonometti L."/>
            <person name="Westerberg I."/>
            <person name="Brannstrom I.O."/>
            <person name="Guillou S."/>
            <person name="Cros-Aarteil S."/>
            <person name="Calhoun S."/>
            <person name="Haridas S."/>
            <person name="Kuo A."/>
            <person name="Mondo S."/>
            <person name="Pangilinan J."/>
            <person name="Riley R."/>
            <person name="LaButti K."/>
            <person name="Andreopoulos B."/>
            <person name="Lipzen A."/>
            <person name="Chen C."/>
            <person name="Yan M."/>
            <person name="Daum C."/>
            <person name="Ng V."/>
            <person name="Clum A."/>
            <person name="Steindorff A."/>
            <person name="Ohm R.A."/>
            <person name="Martin F."/>
            <person name="Silar P."/>
            <person name="Natvig D.O."/>
            <person name="Lalanne C."/>
            <person name="Gautier V."/>
            <person name="Ament-Velasquez S.L."/>
            <person name="Kruys A."/>
            <person name="Hutchinson M.I."/>
            <person name="Powell A.J."/>
            <person name="Barry K."/>
            <person name="Miller A.N."/>
            <person name="Grigoriev I.V."/>
            <person name="Debuchy R."/>
            <person name="Gladieux P."/>
            <person name="Hiltunen Thoren M."/>
            <person name="Johannesson H."/>
        </authorList>
    </citation>
    <scope>NUCLEOTIDE SEQUENCE</scope>
    <source>
        <strain evidence="3">SMH4131-1</strain>
    </source>
</reference>
<accession>A0AAE0J6J3</accession>
<evidence type="ECO:0000313" key="3">
    <source>
        <dbReference type="EMBL" id="KAK3337500.1"/>
    </source>
</evidence>
<organism evidence="3 4">
    <name type="scientific">Cercophora scortea</name>
    <dbReference type="NCBI Taxonomy" id="314031"/>
    <lineage>
        <taxon>Eukaryota</taxon>
        <taxon>Fungi</taxon>
        <taxon>Dikarya</taxon>
        <taxon>Ascomycota</taxon>
        <taxon>Pezizomycotina</taxon>
        <taxon>Sordariomycetes</taxon>
        <taxon>Sordariomycetidae</taxon>
        <taxon>Sordariales</taxon>
        <taxon>Lasiosphaeriaceae</taxon>
        <taxon>Cercophora</taxon>
    </lineage>
</organism>
<reference evidence="3" key="2">
    <citation type="submission" date="2023-06" db="EMBL/GenBank/DDBJ databases">
        <authorList>
            <consortium name="Lawrence Berkeley National Laboratory"/>
            <person name="Haridas S."/>
            <person name="Hensen N."/>
            <person name="Bonometti L."/>
            <person name="Westerberg I."/>
            <person name="Brannstrom I.O."/>
            <person name="Guillou S."/>
            <person name="Cros-Aarteil S."/>
            <person name="Calhoun S."/>
            <person name="Kuo A."/>
            <person name="Mondo S."/>
            <person name="Pangilinan J."/>
            <person name="Riley R."/>
            <person name="Labutti K."/>
            <person name="Andreopoulos B."/>
            <person name="Lipzen A."/>
            <person name="Chen C."/>
            <person name="Yanf M."/>
            <person name="Daum C."/>
            <person name="Ng V."/>
            <person name="Clum A."/>
            <person name="Steindorff A."/>
            <person name="Ohm R."/>
            <person name="Martin F."/>
            <person name="Silar P."/>
            <person name="Natvig D."/>
            <person name="Lalanne C."/>
            <person name="Gautier V."/>
            <person name="Ament-Velasquez S.L."/>
            <person name="Kruys A."/>
            <person name="Hutchinson M.I."/>
            <person name="Powell A.J."/>
            <person name="Barry K."/>
            <person name="Miller A.N."/>
            <person name="Grigoriev I.V."/>
            <person name="Debuchy R."/>
            <person name="Gladieux P."/>
            <person name="Thoren M.H."/>
            <person name="Johannesson H."/>
        </authorList>
    </citation>
    <scope>NUCLEOTIDE SEQUENCE</scope>
    <source>
        <strain evidence="3">SMH4131-1</strain>
    </source>
</reference>